<evidence type="ECO:0000256" key="3">
    <source>
        <dbReference type="SAM" id="Phobius"/>
    </source>
</evidence>
<dbReference type="PANTHER" id="PTHR19241">
    <property type="entry name" value="ATP-BINDING CASSETTE TRANSPORTER"/>
    <property type="match status" value="1"/>
</dbReference>
<evidence type="ECO:0000313" key="4">
    <source>
        <dbReference type="EMBL" id="KAK7284170.1"/>
    </source>
</evidence>
<evidence type="ECO:0000256" key="1">
    <source>
        <dbReference type="ARBA" id="ARBA00022448"/>
    </source>
</evidence>
<keyword evidence="3" id="KW-0812">Transmembrane</keyword>
<proteinExistence type="predicted"/>
<dbReference type="EMBL" id="JAYKXN010000005">
    <property type="protein sequence ID" value="KAK7284170.1"/>
    <property type="molecule type" value="Genomic_DNA"/>
</dbReference>
<feature type="region of interest" description="Disordered" evidence="2">
    <location>
        <begin position="1"/>
        <end position="64"/>
    </location>
</feature>
<feature type="transmembrane region" description="Helical" evidence="3">
    <location>
        <begin position="118"/>
        <end position="139"/>
    </location>
</feature>
<organism evidence="4 5">
    <name type="scientific">Clitoria ternatea</name>
    <name type="common">Butterfly pea</name>
    <dbReference type="NCBI Taxonomy" id="43366"/>
    <lineage>
        <taxon>Eukaryota</taxon>
        <taxon>Viridiplantae</taxon>
        <taxon>Streptophyta</taxon>
        <taxon>Embryophyta</taxon>
        <taxon>Tracheophyta</taxon>
        <taxon>Spermatophyta</taxon>
        <taxon>Magnoliopsida</taxon>
        <taxon>eudicotyledons</taxon>
        <taxon>Gunneridae</taxon>
        <taxon>Pentapetalae</taxon>
        <taxon>rosids</taxon>
        <taxon>fabids</taxon>
        <taxon>Fabales</taxon>
        <taxon>Fabaceae</taxon>
        <taxon>Papilionoideae</taxon>
        <taxon>50 kb inversion clade</taxon>
        <taxon>NPAAA clade</taxon>
        <taxon>indigoferoid/millettioid clade</taxon>
        <taxon>Phaseoleae</taxon>
        <taxon>Clitoria</taxon>
    </lineage>
</organism>
<evidence type="ECO:0000256" key="2">
    <source>
        <dbReference type="SAM" id="MobiDB-lite"/>
    </source>
</evidence>
<evidence type="ECO:0000313" key="5">
    <source>
        <dbReference type="Proteomes" id="UP001359559"/>
    </source>
</evidence>
<sequence length="189" mass="21156">MEGGRLTQSEDAEMEGDSHRQSPSPVVFRPSESLTRRHIHPPPSHGRQSSLHRQPRHCGTHSQSFHVGRSLGEELATEVDKSKSHPAALTTKKYGVGKWELLKACLSREYLLMKCNSFVYTFKLCQLAVLAIIAMTIFLRTEMHRDSLDKQAFNSSHFPTPYFLVVKAAGWLLDLSNSVASSSPKLLPT</sequence>
<keyword evidence="3" id="KW-1133">Transmembrane helix</keyword>
<accession>A0AAN9IQ22</accession>
<keyword evidence="1" id="KW-0813">Transport</keyword>
<gene>
    <name evidence="4" type="ORF">RJT34_18911</name>
</gene>
<comment type="caution">
    <text evidence="4">The sequence shown here is derived from an EMBL/GenBank/DDBJ whole genome shotgun (WGS) entry which is preliminary data.</text>
</comment>
<dbReference type="AlphaFoldDB" id="A0AAN9IQ22"/>
<name>A0AAN9IQ22_CLITE</name>
<keyword evidence="3" id="KW-0472">Membrane</keyword>
<protein>
    <submittedName>
        <fullName evidence="4">Uncharacterized protein</fullName>
    </submittedName>
</protein>
<reference evidence="4 5" key="1">
    <citation type="submission" date="2024-01" db="EMBL/GenBank/DDBJ databases">
        <title>The genomes of 5 underutilized Papilionoideae crops provide insights into root nodulation and disease resistance.</title>
        <authorList>
            <person name="Yuan L."/>
        </authorList>
    </citation>
    <scope>NUCLEOTIDE SEQUENCE [LARGE SCALE GENOMIC DNA]</scope>
    <source>
        <strain evidence="4">LY-2023</strain>
        <tissue evidence="4">Leaf</tissue>
    </source>
</reference>
<keyword evidence="5" id="KW-1185">Reference proteome</keyword>
<dbReference type="Proteomes" id="UP001359559">
    <property type="component" value="Unassembled WGS sequence"/>
</dbReference>